<evidence type="ECO:0000256" key="4">
    <source>
        <dbReference type="ARBA" id="ARBA00023163"/>
    </source>
</evidence>
<dbReference type="InterPro" id="IPR036388">
    <property type="entry name" value="WH-like_DNA-bd_sf"/>
</dbReference>
<dbReference type="NCBIfam" id="TIGR02937">
    <property type="entry name" value="sigma70-ECF"/>
    <property type="match status" value="1"/>
</dbReference>
<proteinExistence type="inferred from homology"/>
<name>A0A5B9Q3M6_9BACT</name>
<comment type="similarity">
    <text evidence="1">Belongs to the sigma-70 factor family. ECF subfamily.</text>
</comment>
<dbReference type="InterPro" id="IPR039425">
    <property type="entry name" value="RNA_pol_sigma-70-like"/>
</dbReference>
<dbReference type="Pfam" id="PF08281">
    <property type="entry name" value="Sigma70_r4_2"/>
    <property type="match status" value="1"/>
</dbReference>
<dbReference type="Proteomes" id="UP000323917">
    <property type="component" value="Chromosome"/>
</dbReference>
<dbReference type="Gene3D" id="1.10.10.10">
    <property type="entry name" value="Winged helix-like DNA-binding domain superfamily/Winged helix DNA-binding domain"/>
    <property type="match status" value="1"/>
</dbReference>
<dbReference type="GO" id="GO:0003677">
    <property type="term" value="F:DNA binding"/>
    <property type="evidence" value="ECO:0007669"/>
    <property type="project" value="InterPro"/>
</dbReference>
<dbReference type="KEGG" id="bgok:Pr1d_08410"/>
<dbReference type="PANTHER" id="PTHR43133">
    <property type="entry name" value="RNA POLYMERASE ECF-TYPE SIGMA FACTO"/>
    <property type="match status" value="1"/>
</dbReference>
<dbReference type="EMBL" id="CP042913">
    <property type="protein sequence ID" value="QEG33577.1"/>
    <property type="molecule type" value="Genomic_DNA"/>
</dbReference>
<dbReference type="Gene3D" id="1.10.1740.10">
    <property type="match status" value="1"/>
</dbReference>
<organism evidence="7 8">
    <name type="scientific">Bythopirellula goksoeyrii</name>
    <dbReference type="NCBI Taxonomy" id="1400387"/>
    <lineage>
        <taxon>Bacteria</taxon>
        <taxon>Pseudomonadati</taxon>
        <taxon>Planctomycetota</taxon>
        <taxon>Planctomycetia</taxon>
        <taxon>Pirellulales</taxon>
        <taxon>Lacipirellulaceae</taxon>
        <taxon>Bythopirellula</taxon>
    </lineage>
</organism>
<evidence type="ECO:0000313" key="8">
    <source>
        <dbReference type="Proteomes" id="UP000323917"/>
    </source>
</evidence>
<feature type="domain" description="RNA polymerase sigma factor 70 region 4 type 2" evidence="6">
    <location>
        <begin position="138"/>
        <end position="189"/>
    </location>
</feature>
<evidence type="ECO:0000256" key="3">
    <source>
        <dbReference type="ARBA" id="ARBA00023082"/>
    </source>
</evidence>
<evidence type="ECO:0000313" key="7">
    <source>
        <dbReference type="EMBL" id="QEG33577.1"/>
    </source>
</evidence>
<dbReference type="GO" id="GO:0006352">
    <property type="term" value="P:DNA-templated transcription initiation"/>
    <property type="evidence" value="ECO:0007669"/>
    <property type="project" value="InterPro"/>
</dbReference>
<dbReference type="InterPro" id="IPR014284">
    <property type="entry name" value="RNA_pol_sigma-70_dom"/>
</dbReference>
<dbReference type="OrthoDB" id="265297at2"/>
<dbReference type="CDD" id="cd06171">
    <property type="entry name" value="Sigma70_r4"/>
    <property type="match status" value="1"/>
</dbReference>
<gene>
    <name evidence="7" type="primary">sigD_2</name>
    <name evidence="7" type="ORF">Pr1d_08410</name>
</gene>
<protein>
    <submittedName>
        <fullName evidence="7">ECF RNA polymerase sigma factor SigD</fullName>
    </submittedName>
</protein>
<evidence type="ECO:0000259" key="6">
    <source>
        <dbReference type="Pfam" id="PF08281"/>
    </source>
</evidence>
<sequence length="206" mass="23473">MNTDAAVIEDWPALLAAARNGDDEALGQVCEQLRHYLWIMADNGLGTDLQAKLGASDVVQDTMLDAVDDFRSFRGRTEAEFRAWIKRLIEHNLIDSARRFRDTQARDTSREVSAEELDCGAGEMRSASSLIRRRETDEELLRAIAKLPPRQRQIIELRHRQGLTYQEIAKQLEMTEVAARKLWSRTVEQLRDQLTSDHASSAPRAK</sequence>
<dbReference type="AlphaFoldDB" id="A0A5B9Q3M6"/>
<dbReference type="SUPFAM" id="SSF88946">
    <property type="entry name" value="Sigma2 domain of RNA polymerase sigma factors"/>
    <property type="match status" value="1"/>
</dbReference>
<keyword evidence="2" id="KW-0805">Transcription regulation</keyword>
<dbReference type="GO" id="GO:0016987">
    <property type="term" value="F:sigma factor activity"/>
    <property type="evidence" value="ECO:0007669"/>
    <property type="project" value="UniProtKB-KW"/>
</dbReference>
<reference evidence="7 8" key="1">
    <citation type="submission" date="2019-08" db="EMBL/GenBank/DDBJ databases">
        <title>Deep-cultivation of Planctomycetes and their phenomic and genomic characterization uncovers novel biology.</title>
        <authorList>
            <person name="Wiegand S."/>
            <person name="Jogler M."/>
            <person name="Boedeker C."/>
            <person name="Pinto D."/>
            <person name="Vollmers J."/>
            <person name="Rivas-Marin E."/>
            <person name="Kohn T."/>
            <person name="Peeters S.H."/>
            <person name="Heuer A."/>
            <person name="Rast P."/>
            <person name="Oberbeckmann S."/>
            <person name="Bunk B."/>
            <person name="Jeske O."/>
            <person name="Meyerdierks A."/>
            <person name="Storesund J.E."/>
            <person name="Kallscheuer N."/>
            <person name="Luecker S."/>
            <person name="Lage O.M."/>
            <person name="Pohl T."/>
            <person name="Merkel B.J."/>
            <person name="Hornburger P."/>
            <person name="Mueller R.-W."/>
            <person name="Bruemmer F."/>
            <person name="Labrenz M."/>
            <person name="Spormann A.M."/>
            <person name="Op den Camp H."/>
            <person name="Overmann J."/>
            <person name="Amann R."/>
            <person name="Jetten M.S.M."/>
            <person name="Mascher T."/>
            <person name="Medema M.H."/>
            <person name="Devos D.P."/>
            <person name="Kaster A.-K."/>
            <person name="Ovreas L."/>
            <person name="Rohde M."/>
            <person name="Galperin M.Y."/>
            <person name="Jogler C."/>
        </authorList>
    </citation>
    <scope>NUCLEOTIDE SEQUENCE [LARGE SCALE GENOMIC DNA]</scope>
    <source>
        <strain evidence="7 8">Pr1d</strain>
    </source>
</reference>
<dbReference type="InterPro" id="IPR007627">
    <property type="entry name" value="RNA_pol_sigma70_r2"/>
</dbReference>
<keyword evidence="4" id="KW-0804">Transcription</keyword>
<dbReference type="InterPro" id="IPR013249">
    <property type="entry name" value="RNA_pol_sigma70_r4_t2"/>
</dbReference>
<dbReference type="RefSeq" id="WP_148072322.1">
    <property type="nucleotide sequence ID" value="NZ_CP042913.1"/>
</dbReference>
<keyword evidence="8" id="KW-1185">Reference proteome</keyword>
<evidence type="ECO:0000256" key="2">
    <source>
        <dbReference type="ARBA" id="ARBA00023015"/>
    </source>
</evidence>
<dbReference type="PANTHER" id="PTHR43133:SF51">
    <property type="entry name" value="RNA POLYMERASE SIGMA FACTOR"/>
    <property type="match status" value="1"/>
</dbReference>
<accession>A0A5B9Q3M6</accession>
<feature type="domain" description="RNA polymerase sigma-70 region 2" evidence="5">
    <location>
        <begin position="54"/>
        <end position="99"/>
    </location>
</feature>
<evidence type="ECO:0000256" key="1">
    <source>
        <dbReference type="ARBA" id="ARBA00010641"/>
    </source>
</evidence>
<dbReference type="SUPFAM" id="SSF88659">
    <property type="entry name" value="Sigma3 and sigma4 domains of RNA polymerase sigma factors"/>
    <property type="match status" value="1"/>
</dbReference>
<dbReference type="InterPro" id="IPR013324">
    <property type="entry name" value="RNA_pol_sigma_r3/r4-like"/>
</dbReference>
<dbReference type="InterPro" id="IPR013325">
    <property type="entry name" value="RNA_pol_sigma_r2"/>
</dbReference>
<evidence type="ECO:0000259" key="5">
    <source>
        <dbReference type="Pfam" id="PF04542"/>
    </source>
</evidence>
<keyword evidence="3" id="KW-0731">Sigma factor</keyword>
<dbReference type="Pfam" id="PF04542">
    <property type="entry name" value="Sigma70_r2"/>
    <property type="match status" value="1"/>
</dbReference>